<sequence length="88" mass="10147">MQLLQAKQASKTYQLDPVSNRIVGIVDRLEAVKQAVYKILQTERFEHTIYGSDYGSELSSVIGKSDTYVRVELNRRIQEALMQDDRLQ</sequence>
<dbReference type="EMBL" id="JAGGKV010000001">
    <property type="protein sequence ID" value="MBP1961166.1"/>
    <property type="molecule type" value="Genomic_DNA"/>
</dbReference>
<evidence type="ECO:0000313" key="2">
    <source>
        <dbReference type="Proteomes" id="UP001519344"/>
    </source>
</evidence>
<reference evidence="1 2" key="1">
    <citation type="submission" date="2021-03" db="EMBL/GenBank/DDBJ databases">
        <title>Genomic Encyclopedia of Type Strains, Phase IV (KMG-IV): sequencing the most valuable type-strain genomes for metagenomic binning, comparative biology and taxonomic classification.</title>
        <authorList>
            <person name="Goeker M."/>
        </authorList>
    </citation>
    <scope>NUCLEOTIDE SEQUENCE [LARGE SCALE GENOMIC DNA]</scope>
    <source>
        <strain evidence="1 2">DSM 24950</strain>
    </source>
</reference>
<evidence type="ECO:0000313" key="1">
    <source>
        <dbReference type="EMBL" id="MBP1961166.1"/>
    </source>
</evidence>
<protein>
    <submittedName>
        <fullName evidence="1">Phage baseplate assembly protein W</fullName>
    </submittedName>
</protein>
<keyword evidence="2" id="KW-1185">Reference proteome</keyword>
<dbReference type="RefSeq" id="WP_167056068.1">
    <property type="nucleotide sequence ID" value="NZ_JAAOZR010000013.1"/>
</dbReference>
<dbReference type="Proteomes" id="UP001519344">
    <property type="component" value="Unassembled WGS sequence"/>
</dbReference>
<dbReference type="SUPFAM" id="SSF160719">
    <property type="entry name" value="gpW/gp25-like"/>
    <property type="match status" value="1"/>
</dbReference>
<accession>A0ABS4HRY5</accession>
<proteinExistence type="predicted"/>
<comment type="caution">
    <text evidence="1">The sequence shown here is derived from an EMBL/GenBank/DDBJ whole genome shotgun (WGS) entry which is preliminary data.</text>
</comment>
<dbReference type="Pfam" id="PF10934">
    <property type="entry name" value="Sheath_initiator"/>
    <property type="match status" value="1"/>
</dbReference>
<gene>
    <name evidence="1" type="ORF">J2Z65_000360</name>
</gene>
<name>A0ABS4HRY5_9BACL</name>
<dbReference type="InterPro" id="IPR020288">
    <property type="entry name" value="Sheath_initiator"/>
</dbReference>
<organism evidence="1 2">
    <name type="scientific">Paenibacillus aceris</name>
    <dbReference type="NCBI Taxonomy" id="869555"/>
    <lineage>
        <taxon>Bacteria</taxon>
        <taxon>Bacillati</taxon>
        <taxon>Bacillota</taxon>
        <taxon>Bacilli</taxon>
        <taxon>Bacillales</taxon>
        <taxon>Paenibacillaceae</taxon>
        <taxon>Paenibacillus</taxon>
    </lineage>
</organism>
<dbReference type="Gene3D" id="3.10.450.40">
    <property type="match status" value="1"/>
</dbReference>